<proteinExistence type="predicted"/>
<gene>
    <name evidence="1" type="ORF">SAMN02745123_02637</name>
</gene>
<dbReference type="AlphaFoldDB" id="A0A1M6U8S4"/>
<evidence type="ECO:0000313" key="1">
    <source>
        <dbReference type="EMBL" id="SHK65478.1"/>
    </source>
</evidence>
<accession>A0A1M6U8S4</accession>
<dbReference type="Proteomes" id="UP000183997">
    <property type="component" value="Unassembled WGS sequence"/>
</dbReference>
<protein>
    <submittedName>
        <fullName evidence="1">Uncharacterized protein</fullName>
    </submittedName>
</protein>
<name>A0A1M6U8S4_9FIRM</name>
<evidence type="ECO:0000313" key="2">
    <source>
        <dbReference type="Proteomes" id="UP000183997"/>
    </source>
</evidence>
<sequence>MGVLLEREAPTFFYTLKSIKIMEVAIGKTRIDSFYELLSPFFQCLLGEKYGYNSTRLIGWNHKGGTDHGRDFCKHG</sequence>
<keyword evidence="2" id="KW-1185">Reference proteome</keyword>
<dbReference type="EMBL" id="FRAR01000019">
    <property type="protein sequence ID" value="SHK65478.1"/>
    <property type="molecule type" value="Genomic_DNA"/>
</dbReference>
<organism evidence="1 2">
    <name type="scientific">Desulforamulus aeronauticus DSM 10349</name>
    <dbReference type="NCBI Taxonomy" id="1121421"/>
    <lineage>
        <taxon>Bacteria</taxon>
        <taxon>Bacillati</taxon>
        <taxon>Bacillota</taxon>
        <taxon>Clostridia</taxon>
        <taxon>Eubacteriales</taxon>
        <taxon>Peptococcaceae</taxon>
        <taxon>Desulforamulus</taxon>
    </lineage>
</organism>
<dbReference type="STRING" id="1121421.SAMN02745123_02637"/>
<reference evidence="2" key="1">
    <citation type="submission" date="2016-11" db="EMBL/GenBank/DDBJ databases">
        <authorList>
            <person name="Varghese N."/>
            <person name="Submissions S."/>
        </authorList>
    </citation>
    <scope>NUCLEOTIDE SEQUENCE [LARGE SCALE GENOMIC DNA]</scope>
    <source>
        <strain evidence="2">DSM 10349</strain>
    </source>
</reference>